<dbReference type="EMBL" id="JACHDS010000001">
    <property type="protein sequence ID" value="MBB6171917.1"/>
    <property type="molecule type" value="Genomic_DNA"/>
</dbReference>
<accession>A0A7X0D520</accession>
<keyword evidence="3" id="KW-0378">Hydrolase</keyword>
<evidence type="ECO:0000259" key="2">
    <source>
        <dbReference type="Pfam" id="PF01738"/>
    </source>
</evidence>
<comment type="similarity">
    <text evidence="1">Belongs to the AB hydrolase superfamily.</text>
</comment>
<sequence length="218" mass="23462">MTNATPVTVTTPHATLNGDLAVPAGAPGIVVFVHGSGSSRHSPRNREVAATLNERGLATLLFDLLTEEEEAEDDIHREFRFDIDLLTDRLTHTIDWLNGGRETSRLPVGLFGASTGAAAAIRGAVERPDRVRAVVCRGGRVDLARQALDRVRAPVLLAVGSADDPIVRISHEAARRIRAPHQVYLVLGAGHLFVEPGALEEVARVSAEWFERHVAAAV</sequence>
<name>A0A7X0D520_9ACTN</name>
<dbReference type="RefSeq" id="WP_184075217.1">
    <property type="nucleotide sequence ID" value="NZ_JACHDS010000001.1"/>
</dbReference>
<protein>
    <submittedName>
        <fullName evidence="3">Dienelactone hydrolase</fullName>
    </submittedName>
</protein>
<dbReference type="InterPro" id="IPR029058">
    <property type="entry name" value="AB_hydrolase_fold"/>
</dbReference>
<evidence type="ECO:0000313" key="4">
    <source>
        <dbReference type="Proteomes" id="UP000546642"/>
    </source>
</evidence>
<feature type="domain" description="Dienelactone hydrolase" evidence="2">
    <location>
        <begin position="20"/>
        <end position="204"/>
    </location>
</feature>
<proteinExistence type="inferred from homology"/>
<dbReference type="Pfam" id="PF01738">
    <property type="entry name" value="DLH"/>
    <property type="match status" value="1"/>
</dbReference>
<gene>
    <name evidence="3" type="ORF">HNR23_001977</name>
</gene>
<dbReference type="GO" id="GO:0016787">
    <property type="term" value="F:hydrolase activity"/>
    <property type="evidence" value="ECO:0007669"/>
    <property type="project" value="UniProtKB-KW"/>
</dbReference>
<comment type="caution">
    <text evidence="3">The sequence shown here is derived from an EMBL/GenBank/DDBJ whole genome shotgun (WGS) entry which is preliminary data.</text>
</comment>
<reference evidence="3 4" key="1">
    <citation type="submission" date="2020-08" db="EMBL/GenBank/DDBJ databases">
        <title>Sequencing the genomes of 1000 actinobacteria strains.</title>
        <authorList>
            <person name="Klenk H.-P."/>
        </authorList>
    </citation>
    <scope>NUCLEOTIDE SEQUENCE [LARGE SCALE GENOMIC DNA]</scope>
    <source>
        <strain evidence="3 4">DSM 46659</strain>
    </source>
</reference>
<organism evidence="3 4">
    <name type="scientific">Nocardiopsis mwathae</name>
    <dbReference type="NCBI Taxonomy" id="1472723"/>
    <lineage>
        <taxon>Bacteria</taxon>
        <taxon>Bacillati</taxon>
        <taxon>Actinomycetota</taxon>
        <taxon>Actinomycetes</taxon>
        <taxon>Streptosporangiales</taxon>
        <taxon>Nocardiopsidaceae</taxon>
        <taxon>Nocardiopsis</taxon>
    </lineage>
</organism>
<dbReference type="Gene3D" id="3.40.50.1820">
    <property type="entry name" value="alpha/beta hydrolase"/>
    <property type="match status" value="1"/>
</dbReference>
<evidence type="ECO:0000313" key="3">
    <source>
        <dbReference type="EMBL" id="MBB6171917.1"/>
    </source>
</evidence>
<dbReference type="PANTHER" id="PTHR22946">
    <property type="entry name" value="DIENELACTONE HYDROLASE DOMAIN-CONTAINING PROTEIN-RELATED"/>
    <property type="match status" value="1"/>
</dbReference>
<dbReference type="Proteomes" id="UP000546642">
    <property type="component" value="Unassembled WGS sequence"/>
</dbReference>
<dbReference type="SUPFAM" id="SSF53474">
    <property type="entry name" value="alpha/beta-Hydrolases"/>
    <property type="match status" value="1"/>
</dbReference>
<keyword evidence="4" id="KW-1185">Reference proteome</keyword>
<dbReference type="InterPro" id="IPR050261">
    <property type="entry name" value="FrsA_esterase"/>
</dbReference>
<dbReference type="AlphaFoldDB" id="A0A7X0D520"/>
<dbReference type="InterPro" id="IPR002925">
    <property type="entry name" value="Dienelactn_hydro"/>
</dbReference>
<evidence type="ECO:0000256" key="1">
    <source>
        <dbReference type="ARBA" id="ARBA00008645"/>
    </source>
</evidence>